<dbReference type="GO" id="GO:0016020">
    <property type="term" value="C:membrane"/>
    <property type="evidence" value="ECO:0007669"/>
    <property type="project" value="UniProtKB-SubCell"/>
</dbReference>
<dbReference type="GeneID" id="90983923"/>
<reference evidence="8 9" key="1">
    <citation type="submission" date="2014-04" db="EMBL/GenBank/DDBJ databases">
        <title>Draft Genome Sequence of Synergistes jonesii.</title>
        <authorList>
            <person name="Coil D.A."/>
            <person name="Eisen J.A."/>
            <person name="Holland-Moritz H.E."/>
        </authorList>
    </citation>
    <scope>NUCLEOTIDE SEQUENCE [LARGE SCALE GENOMIC DNA]</scope>
    <source>
        <strain evidence="8 9">78-1</strain>
    </source>
</reference>
<evidence type="ECO:0000313" key="9">
    <source>
        <dbReference type="Proteomes" id="UP000027665"/>
    </source>
</evidence>
<evidence type="ECO:0000259" key="7">
    <source>
        <dbReference type="Pfam" id="PF00892"/>
    </source>
</evidence>
<feature type="transmembrane region" description="Helical" evidence="6">
    <location>
        <begin position="126"/>
        <end position="143"/>
    </location>
</feature>
<dbReference type="AlphaFoldDB" id="A0A073IQN5"/>
<dbReference type="STRING" id="2754.EH55_06505"/>
<comment type="subcellular location">
    <subcellularLocation>
        <location evidence="1">Membrane</location>
        <topology evidence="1">Multi-pass membrane protein</topology>
    </subcellularLocation>
</comment>
<evidence type="ECO:0000256" key="3">
    <source>
        <dbReference type="ARBA" id="ARBA00022692"/>
    </source>
</evidence>
<dbReference type="Pfam" id="PF00892">
    <property type="entry name" value="EamA"/>
    <property type="match status" value="2"/>
</dbReference>
<organism evidence="8 9">
    <name type="scientific">Synergistes jonesii</name>
    <dbReference type="NCBI Taxonomy" id="2754"/>
    <lineage>
        <taxon>Bacteria</taxon>
        <taxon>Thermotogati</taxon>
        <taxon>Synergistota</taxon>
        <taxon>Synergistia</taxon>
        <taxon>Synergistales</taxon>
        <taxon>Synergistaceae</taxon>
        <taxon>Synergistes</taxon>
    </lineage>
</organism>
<dbReference type="OrthoDB" id="9806740at2"/>
<dbReference type="PANTHER" id="PTHR32322:SF2">
    <property type="entry name" value="EAMA DOMAIN-CONTAINING PROTEIN"/>
    <property type="match status" value="1"/>
</dbReference>
<evidence type="ECO:0000256" key="1">
    <source>
        <dbReference type="ARBA" id="ARBA00004141"/>
    </source>
</evidence>
<comment type="similarity">
    <text evidence="2">Belongs to the EamA transporter family.</text>
</comment>
<dbReference type="InterPro" id="IPR000620">
    <property type="entry name" value="EamA_dom"/>
</dbReference>
<gene>
    <name evidence="8" type="ORF">EH55_06505</name>
</gene>
<keyword evidence="4 6" id="KW-1133">Transmembrane helix</keyword>
<evidence type="ECO:0000256" key="2">
    <source>
        <dbReference type="ARBA" id="ARBA00007362"/>
    </source>
</evidence>
<dbReference type="InterPro" id="IPR037185">
    <property type="entry name" value="EmrE-like"/>
</dbReference>
<feature type="transmembrane region" description="Helical" evidence="6">
    <location>
        <begin position="68"/>
        <end position="89"/>
    </location>
</feature>
<comment type="caution">
    <text evidence="8">The sequence shown here is derived from an EMBL/GenBank/DDBJ whole genome shotgun (WGS) entry which is preliminary data.</text>
</comment>
<feature type="transmembrane region" description="Helical" evidence="6">
    <location>
        <begin position="36"/>
        <end position="56"/>
    </location>
</feature>
<keyword evidence="9" id="KW-1185">Reference proteome</keyword>
<feature type="transmembrane region" description="Helical" evidence="6">
    <location>
        <begin position="95"/>
        <end position="117"/>
    </location>
</feature>
<sequence>MKNLILLLPVICGIMWGSNGIFVRELSAFGVDRIGVLAARFVGAAAVVFLVILAYDRKLFKIKRAGDLFYFVGSGLVGMLALNFCYNEAINRLTLSLAAVLLNLNPVFVVALAAILFHEKITVRKVVCMALAILGCVFVSGIFEETAGIKWSAAGILIGLVAAFFYALYNIFSKFATEKGYHTFTIIFYSFLLISIVLAPLTNWGQIKDYAAAAPARHCLFLLLFSLCTSVLPYILFTFALKHGESGKCSILAAGGEPIAASVFGMLIFHELPTFFMLLGLAVTIVALAFLCMSQKENL</sequence>
<feature type="domain" description="EamA" evidence="7">
    <location>
        <begin position="6"/>
        <end position="140"/>
    </location>
</feature>
<protein>
    <recommendedName>
        <fullName evidence="7">EamA domain-containing protein</fullName>
    </recommendedName>
</protein>
<feature type="transmembrane region" description="Helical" evidence="6">
    <location>
        <begin position="181"/>
        <end position="201"/>
    </location>
</feature>
<dbReference type="Proteomes" id="UP000027665">
    <property type="component" value="Unassembled WGS sequence"/>
</dbReference>
<dbReference type="SUPFAM" id="SSF103481">
    <property type="entry name" value="Multidrug resistance efflux transporter EmrE"/>
    <property type="match status" value="2"/>
</dbReference>
<dbReference type="RefSeq" id="WP_037976771.1">
    <property type="nucleotide sequence ID" value="NZ_JMKI01000036.1"/>
</dbReference>
<dbReference type="Gene3D" id="1.10.3730.20">
    <property type="match status" value="1"/>
</dbReference>
<name>A0A073IQN5_9BACT</name>
<evidence type="ECO:0000313" key="8">
    <source>
        <dbReference type="EMBL" id="KEJ92029.1"/>
    </source>
</evidence>
<feature type="transmembrane region" description="Helical" evidence="6">
    <location>
        <begin position="275"/>
        <end position="293"/>
    </location>
</feature>
<dbReference type="InterPro" id="IPR050638">
    <property type="entry name" value="AA-Vitamin_Transporters"/>
</dbReference>
<proteinExistence type="inferred from homology"/>
<keyword evidence="5 6" id="KW-0472">Membrane</keyword>
<feature type="domain" description="EamA" evidence="7">
    <location>
        <begin position="154"/>
        <end position="291"/>
    </location>
</feature>
<keyword evidence="3 6" id="KW-0812">Transmembrane</keyword>
<feature type="transmembrane region" description="Helical" evidence="6">
    <location>
        <begin position="221"/>
        <end position="239"/>
    </location>
</feature>
<evidence type="ECO:0000256" key="4">
    <source>
        <dbReference type="ARBA" id="ARBA00022989"/>
    </source>
</evidence>
<accession>A0A073IQN5</accession>
<feature type="transmembrane region" description="Helical" evidence="6">
    <location>
        <begin position="149"/>
        <end position="169"/>
    </location>
</feature>
<dbReference type="PATRIC" id="fig|2754.20.peg.1879"/>
<dbReference type="EMBL" id="JMKI01000036">
    <property type="protein sequence ID" value="KEJ92029.1"/>
    <property type="molecule type" value="Genomic_DNA"/>
</dbReference>
<evidence type="ECO:0000256" key="6">
    <source>
        <dbReference type="SAM" id="Phobius"/>
    </source>
</evidence>
<evidence type="ECO:0000256" key="5">
    <source>
        <dbReference type="ARBA" id="ARBA00023136"/>
    </source>
</evidence>
<dbReference type="PANTHER" id="PTHR32322">
    <property type="entry name" value="INNER MEMBRANE TRANSPORTER"/>
    <property type="match status" value="1"/>
</dbReference>
<dbReference type="eggNOG" id="COG0697">
    <property type="taxonomic scope" value="Bacteria"/>
</dbReference>